<dbReference type="Pfam" id="PF00825">
    <property type="entry name" value="Ribonuclease_P"/>
    <property type="match status" value="1"/>
</dbReference>
<dbReference type="AlphaFoldDB" id="A0A147ERM4"/>
<dbReference type="Gene3D" id="3.30.230.10">
    <property type="match status" value="1"/>
</dbReference>
<keyword evidence="10" id="KW-1185">Reference proteome</keyword>
<evidence type="ECO:0000256" key="7">
    <source>
        <dbReference type="HAMAP-Rule" id="MF_00227"/>
    </source>
</evidence>
<dbReference type="InterPro" id="IPR020568">
    <property type="entry name" value="Ribosomal_Su5_D2-typ_SF"/>
</dbReference>
<dbReference type="GO" id="GO:0030677">
    <property type="term" value="C:ribonuclease P complex"/>
    <property type="evidence" value="ECO:0007669"/>
    <property type="project" value="TreeGrafter"/>
</dbReference>
<keyword evidence="5 7" id="KW-0378">Hydrolase</keyword>
<dbReference type="GO" id="GO:0001682">
    <property type="term" value="P:tRNA 5'-leader removal"/>
    <property type="evidence" value="ECO:0007669"/>
    <property type="project" value="UniProtKB-UniRule"/>
</dbReference>
<evidence type="ECO:0000256" key="6">
    <source>
        <dbReference type="ARBA" id="ARBA00022884"/>
    </source>
</evidence>
<evidence type="ECO:0000256" key="5">
    <source>
        <dbReference type="ARBA" id="ARBA00022801"/>
    </source>
</evidence>
<dbReference type="GO" id="GO:0000049">
    <property type="term" value="F:tRNA binding"/>
    <property type="evidence" value="ECO:0007669"/>
    <property type="project" value="UniProtKB-UniRule"/>
</dbReference>
<dbReference type="PANTHER" id="PTHR33992:SF1">
    <property type="entry name" value="RIBONUCLEASE P PROTEIN COMPONENT"/>
    <property type="match status" value="1"/>
</dbReference>
<proteinExistence type="inferred from homology"/>
<dbReference type="InterPro" id="IPR000100">
    <property type="entry name" value="RNase_P"/>
</dbReference>
<dbReference type="OrthoDB" id="196964at2"/>
<protein>
    <recommendedName>
        <fullName evidence="7 8">Ribonuclease P protein component</fullName>
        <shortName evidence="7">RNase P protein</shortName>
        <shortName evidence="7">RNaseP protein</shortName>
        <ecNumber evidence="7 8">3.1.26.5</ecNumber>
    </recommendedName>
    <alternativeName>
        <fullName evidence="7">Protein C5</fullName>
    </alternativeName>
</protein>
<dbReference type="SUPFAM" id="SSF54211">
    <property type="entry name" value="Ribosomal protein S5 domain 2-like"/>
    <property type="match status" value="1"/>
</dbReference>
<sequence>MPARRNRVTRGEDYRQTVRAGRRVGGALCITHAVLRSPADEARFGFIISKAVGNAVTRNLVRRRMKSIVEQRLHRGFSGVDVVFRALPAAAAADFADLEREISRALDRVERWRAPAEAAS</sequence>
<keyword evidence="3 7" id="KW-0540">Nuclease</keyword>
<dbReference type="InterPro" id="IPR020539">
    <property type="entry name" value="RNase_P_CS"/>
</dbReference>
<organism evidence="9 10">
    <name type="scientific">Leucobacter chromiiresistens</name>
    <dbReference type="NCBI Taxonomy" id="1079994"/>
    <lineage>
        <taxon>Bacteria</taxon>
        <taxon>Bacillati</taxon>
        <taxon>Actinomycetota</taxon>
        <taxon>Actinomycetes</taxon>
        <taxon>Micrococcales</taxon>
        <taxon>Microbacteriaceae</taxon>
        <taxon>Leucobacter</taxon>
    </lineage>
</organism>
<dbReference type="GO" id="GO:0042781">
    <property type="term" value="F:3'-tRNA processing endoribonuclease activity"/>
    <property type="evidence" value="ECO:0007669"/>
    <property type="project" value="TreeGrafter"/>
</dbReference>
<dbReference type="PROSITE" id="PS00648">
    <property type="entry name" value="RIBONUCLEASE_P"/>
    <property type="match status" value="1"/>
</dbReference>
<dbReference type="NCBIfam" id="TIGR00188">
    <property type="entry name" value="rnpA"/>
    <property type="match status" value="1"/>
</dbReference>
<evidence type="ECO:0000256" key="3">
    <source>
        <dbReference type="ARBA" id="ARBA00022722"/>
    </source>
</evidence>
<comment type="function">
    <text evidence="1 7">RNaseP catalyzes the removal of the 5'-leader sequence from pre-tRNA to produce the mature 5'-terminus. It can also cleave other RNA substrates such as 4.5S RNA. The protein component plays an auxiliary but essential role in vivo by binding to the 5'-leader sequence and broadening the substrate specificity of the ribozyme.</text>
</comment>
<dbReference type="PANTHER" id="PTHR33992">
    <property type="entry name" value="RIBONUCLEASE P PROTEIN COMPONENT"/>
    <property type="match status" value="1"/>
</dbReference>
<dbReference type="Proteomes" id="UP000070810">
    <property type="component" value="Unassembled WGS sequence"/>
</dbReference>
<comment type="caution">
    <text evidence="9">The sequence shown here is derived from an EMBL/GenBank/DDBJ whole genome shotgun (WGS) entry which is preliminary data.</text>
</comment>
<evidence type="ECO:0000313" key="9">
    <source>
        <dbReference type="EMBL" id="KTR87053.1"/>
    </source>
</evidence>
<dbReference type="EC" id="3.1.26.5" evidence="7 8"/>
<evidence type="ECO:0000313" key="10">
    <source>
        <dbReference type="Proteomes" id="UP000070810"/>
    </source>
</evidence>
<comment type="subunit">
    <text evidence="7">Consists of a catalytic RNA component (M1 or rnpB) and a protein subunit.</text>
</comment>
<dbReference type="InterPro" id="IPR014721">
    <property type="entry name" value="Ribsml_uS5_D2-typ_fold_subgr"/>
</dbReference>
<name>A0A147ERM4_9MICO</name>
<comment type="similarity">
    <text evidence="7">Belongs to the RnpA family.</text>
</comment>
<keyword evidence="6 7" id="KW-0694">RNA-binding</keyword>
<evidence type="ECO:0000256" key="8">
    <source>
        <dbReference type="NCBIfam" id="TIGR00188"/>
    </source>
</evidence>
<evidence type="ECO:0000256" key="1">
    <source>
        <dbReference type="ARBA" id="ARBA00002663"/>
    </source>
</evidence>
<dbReference type="PATRIC" id="fig|1079994.3.peg.49"/>
<keyword evidence="2 7" id="KW-0819">tRNA processing</keyword>
<dbReference type="GO" id="GO:0004526">
    <property type="term" value="F:ribonuclease P activity"/>
    <property type="evidence" value="ECO:0007669"/>
    <property type="project" value="UniProtKB-UniRule"/>
</dbReference>
<comment type="catalytic activity">
    <reaction evidence="7">
        <text>Endonucleolytic cleavage of RNA, removing 5'-extranucleotides from tRNA precursor.</text>
        <dbReference type="EC" id="3.1.26.5"/>
    </reaction>
</comment>
<dbReference type="EMBL" id="LDRK01000010">
    <property type="protein sequence ID" value="KTR87053.1"/>
    <property type="molecule type" value="Genomic_DNA"/>
</dbReference>
<reference evidence="9 10" key="1">
    <citation type="journal article" date="2016" name="Front. Microbiol.">
        <title>Genomic Resource of Rice Seed Associated Bacteria.</title>
        <authorList>
            <person name="Midha S."/>
            <person name="Bansal K."/>
            <person name="Sharma S."/>
            <person name="Kumar N."/>
            <person name="Patil P.P."/>
            <person name="Chaudhry V."/>
            <person name="Patil P.B."/>
        </authorList>
    </citation>
    <scope>NUCLEOTIDE SEQUENCE [LARGE SCALE GENOMIC DNA]</scope>
    <source>
        <strain evidence="9 10">NS354</strain>
    </source>
</reference>
<evidence type="ECO:0000256" key="4">
    <source>
        <dbReference type="ARBA" id="ARBA00022759"/>
    </source>
</evidence>
<accession>A0A147ERM4</accession>
<keyword evidence="4 7" id="KW-0255">Endonuclease</keyword>
<gene>
    <name evidence="7" type="primary">rnpA</name>
    <name evidence="9" type="ORF">NS354_01770</name>
</gene>
<dbReference type="HAMAP" id="MF_00227">
    <property type="entry name" value="RNase_P"/>
    <property type="match status" value="1"/>
</dbReference>
<evidence type="ECO:0000256" key="2">
    <source>
        <dbReference type="ARBA" id="ARBA00022694"/>
    </source>
</evidence>